<comment type="caution">
    <text evidence="2">The sequence shown here is derived from an EMBL/GenBank/DDBJ whole genome shotgun (WGS) entry which is preliminary data.</text>
</comment>
<dbReference type="AlphaFoldDB" id="A0A1A9NGX4"/>
<dbReference type="STRING" id="1462993.A6V36_37305"/>
<dbReference type="EMBL" id="LXKA01000001">
    <property type="protein sequence ID" value="OAJ65916.1"/>
    <property type="molecule type" value="Genomic_DNA"/>
</dbReference>
<evidence type="ECO:0000313" key="3">
    <source>
        <dbReference type="Proteomes" id="UP000077961"/>
    </source>
</evidence>
<reference evidence="3 4" key="1">
    <citation type="submission" date="2016-04" db="EMBL/GenBank/DDBJ databases">
        <title>Reclassification of Paraburkholderia panaciterrae (Farh et al. 2015) Dobritsa &amp; Samadpour 2016 as a later homotypic synonym of Paraburkholderia ginsengiterrae (Farh et al. 2015) Dobritsa &amp; Samadpour 2016.</title>
        <authorList>
            <person name="Dobritsa A.P."/>
            <person name="Kutumbaka K."/>
            <person name="Samadpour M."/>
        </authorList>
    </citation>
    <scope>NUCLEOTIDE SEQUENCE [LARGE SCALE GENOMIC DNA]</scope>
    <source>
        <strain evidence="2 4">DCY85</strain>
        <strain evidence="1 3">DCY85-1</strain>
    </source>
</reference>
<proteinExistence type="predicted"/>
<dbReference type="SUPFAM" id="SSF48295">
    <property type="entry name" value="TrpR-like"/>
    <property type="match status" value="1"/>
</dbReference>
<dbReference type="EMBL" id="LXJZ01000222">
    <property type="protein sequence ID" value="OAJ52913.1"/>
    <property type="molecule type" value="Genomic_DNA"/>
</dbReference>
<dbReference type="InterPro" id="IPR002514">
    <property type="entry name" value="Transposase_8"/>
</dbReference>
<dbReference type="Proteomes" id="UP000078116">
    <property type="component" value="Unassembled WGS sequence"/>
</dbReference>
<dbReference type="Proteomes" id="UP000077961">
    <property type="component" value="Unassembled WGS sequence"/>
</dbReference>
<dbReference type="Pfam" id="PF01527">
    <property type="entry name" value="HTH_Tnp_1"/>
    <property type="match status" value="1"/>
</dbReference>
<sequence length="127" mass="14125">MYTMDENVAVQPTRRRRHSAEFKAQAIKACMQPGVSIAAVALHYRLNANLLRRWVAAHEELDSVAEAREAMALPSAEFVPLQLCSPTPNSEAPDIVIELRRGATTVTLRWPASSAGECAKWLQGWLR</sequence>
<dbReference type="GO" id="GO:0043565">
    <property type="term" value="F:sequence-specific DNA binding"/>
    <property type="evidence" value="ECO:0007669"/>
    <property type="project" value="InterPro"/>
</dbReference>
<dbReference type="GO" id="GO:0004803">
    <property type="term" value="F:transposase activity"/>
    <property type="evidence" value="ECO:0007669"/>
    <property type="project" value="InterPro"/>
</dbReference>
<dbReference type="NCBIfam" id="NF047595">
    <property type="entry name" value="IS66_ISRel24_TnpA"/>
    <property type="match status" value="1"/>
</dbReference>
<gene>
    <name evidence="1" type="ORF">A6V36_37305</name>
    <name evidence="2" type="ORF">A6V37_37445</name>
</gene>
<evidence type="ECO:0000313" key="2">
    <source>
        <dbReference type="EMBL" id="OAJ65916.1"/>
    </source>
</evidence>
<evidence type="ECO:0000313" key="1">
    <source>
        <dbReference type="EMBL" id="OAJ52913.1"/>
    </source>
</evidence>
<accession>A0A1A9NGX4</accession>
<dbReference type="InterPro" id="IPR010921">
    <property type="entry name" value="Trp_repressor/repl_initiator"/>
</dbReference>
<keyword evidence="3" id="KW-1185">Reference proteome</keyword>
<dbReference type="GO" id="GO:0006313">
    <property type="term" value="P:DNA transposition"/>
    <property type="evidence" value="ECO:0007669"/>
    <property type="project" value="InterPro"/>
</dbReference>
<protein>
    <submittedName>
        <fullName evidence="2">Transposase</fullName>
    </submittedName>
</protein>
<evidence type="ECO:0000313" key="4">
    <source>
        <dbReference type="Proteomes" id="UP000078116"/>
    </source>
</evidence>
<dbReference type="InterPro" id="IPR036388">
    <property type="entry name" value="WH-like_DNA-bd_sf"/>
</dbReference>
<dbReference type="Gene3D" id="1.10.10.10">
    <property type="entry name" value="Winged helix-like DNA-binding domain superfamily/Winged helix DNA-binding domain"/>
    <property type="match status" value="1"/>
</dbReference>
<organism evidence="2 4">
    <name type="scientific">Paraburkholderia ginsengiterrae</name>
    <dbReference type="NCBI Taxonomy" id="1462993"/>
    <lineage>
        <taxon>Bacteria</taxon>
        <taxon>Pseudomonadati</taxon>
        <taxon>Pseudomonadota</taxon>
        <taxon>Betaproteobacteria</taxon>
        <taxon>Burkholderiales</taxon>
        <taxon>Burkholderiaceae</taxon>
        <taxon>Paraburkholderia</taxon>
    </lineage>
</organism>
<name>A0A1A9NGX4_9BURK</name>